<dbReference type="PANTHER" id="PTHR32322:SF2">
    <property type="entry name" value="EAMA DOMAIN-CONTAINING PROTEIN"/>
    <property type="match status" value="1"/>
</dbReference>
<feature type="transmembrane region" description="Helical" evidence="6">
    <location>
        <begin position="113"/>
        <end position="134"/>
    </location>
</feature>
<evidence type="ECO:0000256" key="6">
    <source>
        <dbReference type="SAM" id="Phobius"/>
    </source>
</evidence>
<evidence type="ECO:0000256" key="3">
    <source>
        <dbReference type="ARBA" id="ARBA00022692"/>
    </source>
</evidence>
<feature type="transmembrane region" description="Helical" evidence="6">
    <location>
        <begin position="146"/>
        <end position="164"/>
    </location>
</feature>
<keyword evidence="3 6" id="KW-0812">Transmembrane</keyword>
<dbReference type="InterPro" id="IPR050638">
    <property type="entry name" value="AA-Vitamin_Transporters"/>
</dbReference>
<keyword evidence="5 6" id="KW-0472">Membrane</keyword>
<feature type="transmembrane region" description="Helical" evidence="6">
    <location>
        <begin position="237"/>
        <end position="259"/>
    </location>
</feature>
<accession>A0A1G9CS15</accession>
<evidence type="ECO:0000313" key="9">
    <source>
        <dbReference type="Proteomes" id="UP000198662"/>
    </source>
</evidence>
<proteinExistence type="inferred from homology"/>
<feature type="transmembrane region" description="Helical" evidence="6">
    <location>
        <begin position="55"/>
        <end position="75"/>
    </location>
</feature>
<comment type="subcellular location">
    <subcellularLocation>
        <location evidence="1">Membrane</location>
        <topology evidence="1">Multi-pass membrane protein</topology>
    </subcellularLocation>
</comment>
<dbReference type="EMBL" id="FNGF01000001">
    <property type="protein sequence ID" value="SDK54501.1"/>
    <property type="molecule type" value="Genomic_DNA"/>
</dbReference>
<keyword evidence="4 6" id="KW-1133">Transmembrane helix</keyword>
<dbReference type="RefSeq" id="WP_245712121.1">
    <property type="nucleotide sequence ID" value="NZ_FNGF01000001.1"/>
</dbReference>
<comment type="similarity">
    <text evidence="2">Belongs to the EamA transporter family.</text>
</comment>
<dbReference type="PANTHER" id="PTHR32322">
    <property type="entry name" value="INNER MEMBRANE TRANSPORTER"/>
    <property type="match status" value="1"/>
</dbReference>
<dbReference type="SUPFAM" id="SSF103481">
    <property type="entry name" value="Multidrug resistance efflux transporter EmrE"/>
    <property type="match status" value="1"/>
</dbReference>
<evidence type="ECO:0000256" key="2">
    <source>
        <dbReference type="ARBA" id="ARBA00007362"/>
    </source>
</evidence>
<sequence>MVTDLDGGAPALPGAARAERPPRLLLVGLALGTVYLVWGSTYLGIGVMVADMPPLAAAGGRFLVAGLLLGLVLALRGGRRRLRIGLAELRSCALLALLLPVLGQGMVTVAESGGAPSGLTALLVAAVPLWVLLYRRVSGERPVRSAVLGAVVGFAGLAALLAFNGVSGDFPFWTVALVAFSSVSWAFGSWSQPRLRLPRDPFVTTVYEMLIGGAALIAAGLCAGERIAPASYSAASWIAWAYLVIFGSVVAFSAYVWLLHSAPVSLVATYAYVNPVVAVFLGWLVLSEAVTVPIVAGGAVVLLAVAIVLRAERPRRKRESTEDSASDGAVP</sequence>
<feature type="transmembrane region" description="Helical" evidence="6">
    <location>
        <begin position="24"/>
        <end position="49"/>
    </location>
</feature>
<feature type="transmembrane region" description="Helical" evidence="6">
    <location>
        <begin position="292"/>
        <end position="309"/>
    </location>
</feature>
<dbReference type="Pfam" id="PF00892">
    <property type="entry name" value="EamA"/>
    <property type="match status" value="2"/>
</dbReference>
<gene>
    <name evidence="8" type="ORF">SAMN05216298_0485</name>
</gene>
<evidence type="ECO:0000313" key="8">
    <source>
        <dbReference type="EMBL" id="SDK54501.1"/>
    </source>
</evidence>
<evidence type="ECO:0000256" key="1">
    <source>
        <dbReference type="ARBA" id="ARBA00004141"/>
    </source>
</evidence>
<evidence type="ECO:0000256" key="5">
    <source>
        <dbReference type="ARBA" id="ARBA00023136"/>
    </source>
</evidence>
<organism evidence="8 9">
    <name type="scientific">Glycomyces sambucus</name>
    <dbReference type="NCBI Taxonomy" id="380244"/>
    <lineage>
        <taxon>Bacteria</taxon>
        <taxon>Bacillati</taxon>
        <taxon>Actinomycetota</taxon>
        <taxon>Actinomycetes</taxon>
        <taxon>Glycomycetales</taxon>
        <taxon>Glycomycetaceae</taxon>
        <taxon>Glycomyces</taxon>
    </lineage>
</organism>
<dbReference type="InterPro" id="IPR037185">
    <property type="entry name" value="EmrE-like"/>
</dbReference>
<name>A0A1G9CS15_9ACTN</name>
<protein>
    <submittedName>
        <fullName evidence="8">Permease of the drug/metabolite transporter (DMT) superfamily</fullName>
    </submittedName>
</protein>
<feature type="transmembrane region" description="Helical" evidence="6">
    <location>
        <begin position="202"/>
        <end position="221"/>
    </location>
</feature>
<keyword evidence="9" id="KW-1185">Reference proteome</keyword>
<feature type="domain" description="EamA" evidence="7">
    <location>
        <begin position="34"/>
        <end position="160"/>
    </location>
</feature>
<dbReference type="InterPro" id="IPR000620">
    <property type="entry name" value="EamA_dom"/>
</dbReference>
<evidence type="ECO:0000256" key="4">
    <source>
        <dbReference type="ARBA" id="ARBA00022989"/>
    </source>
</evidence>
<dbReference type="Proteomes" id="UP000198662">
    <property type="component" value="Unassembled WGS sequence"/>
</dbReference>
<dbReference type="GO" id="GO:0016020">
    <property type="term" value="C:membrane"/>
    <property type="evidence" value="ECO:0007669"/>
    <property type="project" value="UniProtKB-SubCell"/>
</dbReference>
<feature type="transmembrane region" description="Helical" evidence="6">
    <location>
        <begin position="87"/>
        <end position="107"/>
    </location>
</feature>
<dbReference type="AlphaFoldDB" id="A0A1G9CS15"/>
<feature type="transmembrane region" description="Helical" evidence="6">
    <location>
        <begin position="266"/>
        <end position="286"/>
    </location>
</feature>
<dbReference type="STRING" id="380244.SAMN05216298_0485"/>
<feature type="transmembrane region" description="Helical" evidence="6">
    <location>
        <begin position="170"/>
        <end position="190"/>
    </location>
</feature>
<reference evidence="9" key="1">
    <citation type="submission" date="2016-10" db="EMBL/GenBank/DDBJ databases">
        <authorList>
            <person name="Varghese N."/>
            <person name="Submissions S."/>
        </authorList>
    </citation>
    <scope>NUCLEOTIDE SEQUENCE [LARGE SCALE GENOMIC DNA]</scope>
    <source>
        <strain evidence="9">CGMCC 4.3147</strain>
    </source>
</reference>
<evidence type="ECO:0000259" key="7">
    <source>
        <dbReference type="Pfam" id="PF00892"/>
    </source>
</evidence>
<feature type="domain" description="EamA" evidence="7">
    <location>
        <begin position="173"/>
        <end position="309"/>
    </location>
</feature>